<comment type="caution">
    <text evidence="2">The sequence shown here is derived from an EMBL/GenBank/DDBJ whole genome shotgun (WGS) entry which is preliminary data.</text>
</comment>
<dbReference type="PANTHER" id="PTHR46579:SF1">
    <property type="entry name" value="F5_8 TYPE C DOMAIN-CONTAINING PROTEIN"/>
    <property type="match status" value="1"/>
</dbReference>
<dbReference type="PANTHER" id="PTHR46579">
    <property type="entry name" value="F5/8 TYPE C DOMAIN-CONTAINING PROTEIN-RELATED"/>
    <property type="match status" value="1"/>
</dbReference>
<evidence type="ECO:0000313" key="2">
    <source>
        <dbReference type="EMBL" id="KAK2570718.1"/>
    </source>
</evidence>
<dbReference type="InterPro" id="IPR004242">
    <property type="entry name" value="Transposase_21"/>
</dbReference>
<accession>A0AAD9R058</accession>
<dbReference type="Proteomes" id="UP001249851">
    <property type="component" value="Unassembled WGS sequence"/>
</dbReference>
<feature type="region of interest" description="Disordered" evidence="1">
    <location>
        <begin position="134"/>
        <end position="157"/>
    </location>
</feature>
<reference evidence="2" key="1">
    <citation type="journal article" date="2023" name="G3 (Bethesda)">
        <title>Whole genome assembly and annotation of the endangered Caribbean coral Acropora cervicornis.</title>
        <authorList>
            <person name="Selwyn J.D."/>
            <person name="Vollmer S.V."/>
        </authorList>
    </citation>
    <scope>NUCLEOTIDE SEQUENCE</scope>
    <source>
        <strain evidence="2">K2</strain>
    </source>
</reference>
<evidence type="ECO:0008006" key="4">
    <source>
        <dbReference type="Google" id="ProtNLM"/>
    </source>
</evidence>
<dbReference type="Pfam" id="PF02992">
    <property type="entry name" value="Transposase_21"/>
    <property type="match status" value="1"/>
</dbReference>
<sequence length="886" mass="101842">MTESNSDTGYRKCFCPNCHGCLRARRTVYRHHKLFGLDRSGWSECHSENNVPAKNPKFSDSHKPDFEVVSDAVQELEVSRKENEMENSCKDIGEEHRVDGLQDEDLVENCGNESEFEDSGDEERGIDTLKDSFDISEGESDQCGETTESINEKESERDQLNPLTTLHVMGENGYHLWIKTFFKEEQFLHLVRDRPEPSETEYRDIWDGKILQQFLMDPDDATKPLLKDKMNLALLLYLDFFNPFQRAVYSCGAIYMSVLNIPKGKRFKARWSMLIGLIPGPSEPQGHINTYLSPIIDDLITLYSGIQINSLGPRKIFSRSILLPILADLPASRKMSQYKSHKADLPCDKCCFQAVREKGKIGASGKMSFYSDSNKSFPHRTDKEVRKAMNTYKKATNKTSAQVLSQKSGVKYSELVRLPYFDMVQNFLIDPMHNILMGLVSDIGEVLISNGNELMTDKEIELLASRLSALRVPYDVGRLPKTMLEKLSARGLKAQQWKNFIVTYARVCLWNIVPYTFYDTTKCLAEAVELTLKDPITRDEVYTISCLLQKHHKLYAKVLGKYAVSVNYHMALHIPALIQNWGPPTSWWCFPYERHIGLLGDMNTSGKTVEEEIFRNFVLQHLTNASKVPTLHSFQEKNIPSQLKPFLNRCLDDHCAERQEEWSVYLRIQAEHVFNGVDCIYKLAPSRRQGKLETQIRVEREDFPEEIAQQWRVQMLPPQRIKQRPKLEFFAELKNYLSDIYEDSLLSVEPRIDTFARCDVNGSTFSSSYNRTDRGQTALVYCVDMLDGSDSEEVSLCYVQINFFFTARVHLQGSNGASSMKVHHLANVKWFHFANKNHAPDKLAGLPALKSSFYRGDHIVNVRRLIRRVTILQVRKNYQLVANLSR</sequence>
<protein>
    <recommendedName>
        <fullName evidence="4">Transposase domain-containing protein</fullName>
    </recommendedName>
</protein>
<proteinExistence type="predicted"/>
<reference evidence="2" key="2">
    <citation type="journal article" date="2023" name="Science">
        <title>Genomic signatures of disease resistance in endangered staghorn corals.</title>
        <authorList>
            <person name="Vollmer S.V."/>
            <person name="Selwyn J.D."/>
            <person name="Despard B.A."/>
            <person name="Roesel C.L."/>
        </authorList>
    </citation>
    <scope>NUCLEOTIDE SEQUENCE</scope>
    <source>
        <strain evidence="2">K2</strain>
    </source>
</reference>
<evidence type="ECO:0000256" key="1">
    <source>
        <dbReference type="SAM" id="MobiDB-lite"/>
    </source>
</evidence>
<gene>
    <name evidence="2" type="ORF">P5673_004408</name>
</gene>
<dbReference type="EMBL" id="JARQWQ010000007">
    <property type="protein sequence ID" value="KAK2570718.1"/>
    <property type="molecule type" value="Genomic_DNA"/>
</dbReference>
<evidence type="ECO:0000313" key="3">
    <source>
        <dbReference type="Proteomes" id="UP001249851"/>
    </source>
</evidence>
<keyword evidence="3" id="KW-1185">Reference proteome</keyword>
<name>A0AAD9R058_ACRCE</name>
<dbReference type="AlphaFoldDB" id="A0AAD9R058"/>
<organism evidence="2 3">
    <name type="scientific">Acropora cervicornis</name>
    <name type="common">Staghorn coral</name>
    <dbReference type="NCBI Taxonomy" id="6130"/>
    <lineage>
        <taxon>Eukaryota</taxon>
        <taxon>Metazoa</taxon>
        <taxon>Cnidaria</taxon>
        <taxon>Anthozoa</taxon>
        <taxon>Hexacorallia</taxon>
        <taxon>Scleractinia</taxon>
        <taxon>Astrocoeniina</taxon>
        <taxon>Acroporidae</taxon>
        <taxon>Acropora</taxon>
    </lineage>
</organism>